<evidence type="ECO:0000256" key="4">
    <source>
        <dbReference type="ARBA" id="ARBA00022475"/>
    </source>
</evidence>
<accession>A0ABU2LD66</accession>
<dbReference type="InterPro" id="IPR006042">
    <property type="entry name" value="Xan_ur_permease"/>
</dbReference>
<gene>
    <name evidence="10" type="ORF">RM780_21500</name>
</gene>
<comment type="subcellular location">
    <subcellularLocation>
        <location evidence="1">Cell membrane</location>
        <topology evidence="1">Multi-pass membrane protein</topology>
    </subcellularLocation>
</comment>
<evidence type="ECO:0000256" key="9">
    <source>
        <dbReference type="SAM" id="Phobius"/>
    </source>
</evidence>
<feature type="transmembrane region" description="Helical" evidence="9">
    <location>
        <begin position="410"/>
        <end position="430"/>
    </location>
</feature>
<evidence type="ECO:0000256" key="8">
    <source>
        <dbReference type="SAM" id="MobiDB-lite"/>
    </source>
</evidence>
<sequence length="466" mass="46940">MAEAPSPPHPVDQRLPFVRQSAFALQHVLIMYTGCVTVPLVFGAAAGLDRSTVALLINADLLVAGLITLVQSLGLGRIAGVRLPIVTGATFAGLTPMIVIAEEHGLQAVYGSMLAGGVVGLALAVPFARVIRFFPPLVTGSVLTVVGLSLIGVSGGLIVGNDPAAPDFARPLHIGLAALVVLIAVAFLLAGRGVWSQLGVLIALLAGTLLAIPMDLVHLDGVGEADWLGLPDPFHFGAPQFPIAAVVAMSIVMAVVFAESTASMLAVGEITGRPVSRADLARGLVGDSLSGLLAGVLTSFIDTVFGQNVGAVATTRVVSRYVTATSGAILVALGLVPKLGALVAALPGVVVGAVGLILFATVALIGINTLRKVDLGDRVNTTIAATSVGVGLLPESAPGMFENFPSSAEILLGSGITLAACTAFTLNLLFHHTRLGTSARAAVRAGAPGEGPGAAPGPEVARGESV</sequence>
<feature type="transmembrane region" description="Helical" evidence="9">
    <location>
        <begin position="343"/>
        <end position="367"/>
    </location>
</feature>
<evidence type="ECO:0000256" key="6">
    <source>
        <dbReference type="ARBA" id="ARBA00022989"/>
    </source>
</evidence>
<feature type="transmembrane region" description="Helical" evidence="9">
    <location>
        <begin position="318"/>
        <end position="336"/>
    </location>
</feature>
<feature type="transmembrane region" description="Helical" evidence="9">
    <location>
        <begin position="198"/>
        <end position="219"/>
    </location>
</feature>
<evidence type="ECO:0000256" key="2">
    <source>
        <dbReference type="ARBA" id="ARBA00008821"/>
    </source>
</evidence>
<feature type="transmembrane region" description="Helical" evidence="9">
    <location>
        <begin position="83"/>
        <end position="101"/>
    </location>
</feature>
<proteinExistence type="inferred from homology"/>
<keyword evidence="3" id="KW-0813">Transport</keyword>
<dbReference type="EMBL" id="JAVREN010000039">
    <property type="protein sequence ID" value="MDT0309512.1"/>
    <property type="molecule type" value="Genomic_DNA"/>
</dbReference>
<keyword evidence="4" id="KW-1003">Cell membrane</keyword>
<feature type="transmembrane region" description="Helical" evidence="9">
    <location>
        <begin position="107"/>
        <end position="125"/>
    </location>
</feature>
<feature type="transmembrane region" description="Helical" evidence="9">
    <location>
        <begin position="172"/>
        <end position="191"/>
    </location>
</feature>
<keyword evidence="5 9" id="KW-0812">Transmembrane</keyword>
<keyword evidence="7 9" id="KW-0472">Membrane</keyword>
<keyword evidence="6 9" id="KW-1133">Transmembrane helix</keyword>
<evidence type="ECO:0000256" key="1">
    <source>
        <dbReference type="ARBA" id="ARBA00004651"/>
    </source>
</evidence>
<dbReference type="Proteomes" id="UP001183388">
    <property type="component" value="Unassembled WGS sequence"/>
</dbReference>
<evidence type="ECO:0000256" key="7">
    <source>
        <dbReference type="ARBA" id="ARBA00023136"/>
    </source>
</evidence>
<comment type="caution">
    <text evidence="10">The sequence shown here is derived from an EMBL/GenBank/DDBJ whole genome shotgun (WGS) entry which is preliminary data.</text>
</comment>
<feature type="transmembrane region" description="Helical" evidence="9">
    <location>
        <begin position="137"/>
        <end position="160"/>
    </location>
</feature>
<reference evidence="11" key="1">
    <citation type="submission" date="2023-07" db="EMBL/GenBank/DDBJ databases">
        <title>30 novel species of actinomycetes from the DSMZ collection.</title>
        <authorList>
            <person name="Nouioui I."/>
        </authorList>
    </citation>
    <scope>NUCLEOTIDE SEQUENCE [LARGE SCALE GENOMIC DNA]</scope>
    <source>
        <strain evidence="11">DSM 44917</strain>
    </source>
</reference>
<organism evidence="10 11">
    <name type="scientific">Streptomyces boetiae</name>
    <dbReference type="NCBI Taxonomy" id="3075541"/>
    <lineage>
        <taxon>Bacteria</taxon>
        <taxon>Bacillati</taxon>
        <taxon>Actinomycetota</taxon>
        <taxon>Actinomycetes</taxon>
        <taxon>Kitasatosporales</taxon>
        <taxon>Streptomycetaceae</taxon>
        <taxon>Streptomyces</taxon>
    </lineage>
</organism>
<dbReference type="PANTHER" id="PTHR42810:SF4">
    <property type="entry name" value="URIC ACID TRANSPORTER UACT"/>
    <property type="match status" value="1"/>
</dbReference>
<feature type="region of interest" description="Disordered" evidence="8">
    <location>
        <begin position="446"/>
        <end position="466"/>
    </location>
</feature>
<evidence type="ECO:0000256" key="3">
    <source>
        <dbReference type="ARBA" id="ARBA00022448"/>
    </source>
</evidence>
<dbReference type="Pfam" id="PF00860">
    <property type="entry name" value="Xan_ur_permease"/>
    <property type="match status" value="1"/>
</dbReference>
<evidence type="ECO:0000313" key="10">
    <source>
        <dbReference type="EMBL" id="MDT0309512.1"/>
    </source>
</evidence>
<evidence type="ECO:0000256" key="5">
    <source>
        <dbReference type="ARBA" id="ARBA00022692"/>
    </source>
</evidence>
<dbReference type="NCBIfam" id="NF037981">
    <property type="entry name" value="NCS2_1"/>
    <property type="match status" value="1"/>
</dbReference>
<keyword evidence="11" id="KW-1185">Reference proteome</keyword>
<dbReference type="InterPro" id="IPR017588">
    <property type="entry name" value="UacT-like"/>
</dbReference>
<evidence type="ECO:0000313" key="11">
    <source>
        <dbReference type="Proteomes" id="UP001183388"/>
    </source>
</evidence>
<feature type="transmembrane region" description="Helical" evidence="9">
    <location>
        <begin position="29"/>
        <end position="48"/>
    </location>
</feature>
<dbReference type="RefSeq" id="WP_311632473.1">
    <property type="nucleotide sequence ID" value="NZ_JAVREN010000039.1"/>
</dbReference>
<dbReference type="InterPro" id="IPR006043">
    <property type="entry name" value="NCS2"/>
</dbReference>
<dbReference type="PANTHER" id="PTHR42810">
    <property type="entry name" value="PURINE PERMEASE C1399.01C-RELATED"/>
    <property type="match status" value="1"/>
</dbReference>
<feature type="transmembrane region" description="Helical" evidence="9">
    <location>
        <begin position="239"/>
        <end position="267"/>
    </location>
</feature>
<dbReference type="NCBIfam" id="TIGR03173">
    <property type="entry name" value="pbuX"/>
    <property type="match status" value="1"/>
</dbReference>
<dbReference type="NCBIfam" id="TIGR00801">
    <property type="entry name" value="ncs2"/>
    <property type="match status" value="1"/>
</dbReference>
<feature type="transmembrane region" description="Helical" evidence="9">
    <location>
        <begin position="288"/>
        <end position="306"/>
    </location>
</feature>
<name>A0ABU2LD66_9ACTN</name>
<feature type="transmembrane region" description="Helical" evidence="9">
    <location>
        <begin position="54"/>
        <end position="76"/>
    </location>
</feature>
<protein>
    <submittedName>
        <fullName evidence="10">Nucleobase:cation symporter-2 family protein</fullName>
    </submittedName>
</protein>
<comment type="similarity">
    <text evidence="2">Belongs to the nucleobase:cation symporter-2 (NCS2) (TC 2.A.40) family.</text>
</comment>